<comment type="caution">
    <text evidence="1">The sequence shown here is derived from an EMBL/GenBank/DDBJ whole genome shotgun (WGS) entry which is preliminary data.</text>
</comment>
<proteinExistence type="predicted"/>
<name>A0ACC1XIP0_MELAZ</name>
<protein>
    <submittedName>
        <fullName evidence="1">RNA binding protein</fullName>
    </submittedName>
</protein>
<reference evidence="1 2" key="1">
    <citation type="journal article" date="2023" name="Science">
        <title>Complex scaffold remodeling in plant triterpene biosynthesis.</title>
        <authorList>
            <person name="De La Pena R."/>
            <person name="Hodgson H."/>
            <person name="Liu J.C."/>
            <person name="Stephenson M.J."/>
            <person name="Martin A.C."/>
            <person name="Owen C."/>
            <person name="Harkess A."/>
            <person name="Leebens-Mack J."/>
            <person name="Jimenez L.E."/>
            <person name="Osbourn A."/>
            <person name="Sattely E.S."/>
        </authorList>
    </citation>
    <scope>NUCLEOTIDE SEQUENCE [LARGE SCALE GENOMIC DNA]</scope>
    <source>
        <strain evidence="2">cv. JPN11</strain>
        <tissue evidence="1">Leaf</tissue>
    </source>
</reference>
<accession>A0ACC1XIP0</accession>
<evidence type="ECO:0000313" key="2">
    <source>
        <dbReference type="Proteomes" id="UP001164539"/>
    </source>
</evidence>
<dbReference type="EMBL" id="CM051402">
    <property type="protein sequence ID" value="KAJ4711168.1"/>
    <property type="molecule type" value="Genomic_DNA"/>
</dbReference>
<dbReference type="Proteomes" id="UP001164539">
    <property type="component" value="Chromosome 9"/>
</dbReference>
<evidence type="ECO:0000313" key="1">
    <source>
        <dbReference type="EMBL" id="KAJ4711168.1"/>
    </source>
</evidence>
<sequence>MLNIGTLSSFDSAVLLPSNKFNFSLTGPLFPFSSKTPPFVSSSHQTQQTHLSFRTRDSGLSLLCFSALNSKRGNDGIEVVEADGSDFDDFEDFDEDGVDDDEDVGMYLPFGKMKRWLENKPRGFGDGKVYDTSIEDKLLQEIEQSRQAQIANIDELKNDPVKTSPKKDEGKKKAPEDIPSGIRVRLFNLPKKKNIHRDLKSAFEGVPGIVSISPAVSGNRKTKDPICKGFAFVYFKSEEYATRFVQSFSGQSITFGKAQKQIRCERMNSSSPKSFDKHSADDAHRDPKLTVTDLEEGPVADLDENEDSIDAGIEAASNSSDPDGELDLAELEGVRENLEFVSVSELNGIDNRKQAKISAIDSFSSNQIKKIQAIEKKLVAKGKVKKVPKLEIPGSAKRLKIKEKSVLTDVFSKYAVKGSSTSKEES</sequence>
<gene>
    <name evidence="1" type="ORF">OWV82_017234</name>
</gene>
<organism evidence="1 2">
    <name type="scientific">Melia azedarach</name>
    <name type="common">Chinaberry tree</name>
    <dbReference type="NCBI Taxonomy" id="155640"/>
    <lineage>
        <taxon>Eukaryota</taxon>
        <taxon>Viridiplantae</taxon>
        <taxon>Streptophyta</taxon>
        <taxon>Embryophyta</taxon>
        <taxon>Tracheophyta</taxon>
        <taxon>Spermatophyta</taxon>
        <taxon>Magnoliopsida</taxon>
        <taxon>eudicotyledons</taxon>
        <taxon>Gunneridae</taxon>
        <taxon>Pentapetalae</taxon>
        <taxon>rosids</taxon>
        <taxon>malvids</taxon>
        <taxon>Sapindales</taxon>
        <taxon>Meliaceae</taxon>
        <taxon>Melia</taxon>
    </lineage>
</organism>
<keyword evidence="2" id="KW-1185">Reference proteome</keyword>